<dbReference type="SMART" id="SM00388">
    <property type="entry name" value="HisKA"/>
    <property type="match status" value="1"/>
</dbReference>
<dbReference type="EMBL" id="AFBR01000005">
    <property type="protein sequence ID" value="EGG57863.1"/>
    <property type="molecule type" value="Genomic_DNA"/>
</dbReference>
<dbReference type="HOGENOM" id="CLU_000445_28_1_10"/>
<dbReference type="CDD" id="cd16922">
    <property type="entry name" value="HATPase_EvgS-ArcB-TorS-like"/>
    <property type="match status" value="1"/>
</dbReference>
<dbReference type="InterPro" id="IPR003594">
    <property type="entry name" value="HATPase_dom"/>
</dbReference>
<dbReference type="Gene3D" id="2.130.10.10">
    <property type="entry name" value="YVTN repeat-like/Quinoprotein amine dehydrogenase"/>
    <property type="match status" value="2"/>
</dbReference>
<dbReference type="Gene3D" id="1.10.10.60">
    <property type="entry name" value="Homeodomain-like"/>
    <property type="match status" value="1"/>
</dbReference>
<dbReference type="GO" id="GO:0003700">
    <property type="term" value="F:DNA-binding transcription factor activity"/>
    <property type="evidence" value="ECO:0007669"/>
    <property type="project" value="InterPro"/>
</dbReference>
<dbReference type="InterPro" id="IPR003661">
    <property type="entry name" value="HisK_dim/P_dom"/>
</dbReference>
<keyword evidence="13" id="KW-0812">Transmembrane</keyword>
<keyword evidence="4" id="KW-0808">Transferase</keyword>
<evidence type="ECO:0000256" key="6">
    <source>
        <dbReference type="ARBA" id="ARBA00022777"/>
    </source>
</evidence>
<dbReference type="SMART" id="SM00448">
    <property type="entry name" value="REC"/>
    <property type="match status" value="1"/>
</dbReference>
<dbReference type="GO" id="GO:0005524">
    <property type="term" value="F:ATP binding"/>
    <property type="evidence" value="ECO:0007669"/>
    <property type="project" value="UniProtKB-KW"/>
</dbReference>
<evidence type="ECO:0000256" key="9">
    <source>
        <dbReference type="ARBA" id="ARBA00023015"/>
    </source>
</evidence>
<dbReference type="Gene3D" id="3.40.50.2300">
    <property type="match status" value="1"/>
</dbReference>
<dbReference type="InterPro" id="IPR015943">
    <property type="entry name" value="WD40/YVTN_repeat-like_dom_sf"/>
</dbReference>
<dbReference type="InterPro" id="IPR009057">
    <property type="entry name" value="Homeodomain-like_sf"/>
</dbReference>
<reference evidence="17 18" key="1">
    <citation type="submission" date="2011-02" db="EMBL/GenBank/DDBJ databases">
        <authorList>
            <person name="Weinstock G."/>
            <person name="Sodergren E."/>
            <person name="Clifton S."/>
            <person name="Fulton L."/>
            <person name="Fulton B."/>
            <person name="Courtney L."/>
            <person name="Fronick C."/>
            <person name="Harrison M."/>
            <person name="Strong C."/>
            <person name="Farmer C."/>
            <person name="Delahaunty K."/>
            <person name="Markovic C."/>
            <person name="Hall O."/>
            <person name="Minx P."/>
            <person name="Tomlinson C."/>
            <person name="Mitreva M."/>
            <person name="Hou S."/>
            <person name="Chen J."/>
            <person name="Wollam A."/>
            <person name="Pepin K.H."/>
            <person name="Johnson M."/>
            <person name="Bhonagiri V."/>
            <person name="Zhang X."/>
            <person name="Suruliraj S."/>
            <person name="Warren W."/>
            <person name="Chinwalla A."/>
            <person name="Mardis E.R."/>
            <person name="Wilson R.K."/>
        </authorList>
    </citation>
    <scope>NUCLEOTIDE SEQUENCE [LARGE SCALE GENOMIC DNA]</scope>
    <source>
        <strain evidence="17 18">YIT 11841</strain>
    </source>
</reference>
<keyword evidence="3 12" id="KW-0597">Phosphoprotein</keyword>
<evidence type="ECO:0000256" key="8">
    <source>
        <dbReference type="ARBA" id="ARBA00023012"/>
    </source>
</evidence>
<dbReference type="FunFam" id="1.10.287.130:FF:000045">
    <property type="entry name" value="Two-component system sensor histidine kinase/response regulator"/>
    <property type="match status" value="1"/>
</dbReference>
<evidence type="ECO:0000256" key="11">
    <source>
        <dbReference type="ARBA" id="ARBA00023163"/>
    </source>
</evidence>
<dbReference type="SUPFAM" id="SSF63829">
    <property type="entry name" value="Calcium-dependent phosphotriesterase"/>
    <property type="match status" value="2"/>
</dbReference>
<dbReference type="Pfam" id="PF12833">
    <property type="entry name" value="HTH_18"/>
    <property type="match status" value="1"/>
</dbReference>
<dbReference type="eggNOG" id="COG5002">
    <property type="taxonomic scope" value="Bacteria"/>
</dbReference>
<dbReference type="InterPro" id="IPR013783">
    <property type="entry name" value="Ig-like_fold"/>
</dbReference>
<dbReference type="PRINTS" id="PR00344">
    <property type="entry name" value="BCTRLSENSOR"/>
</dbReference>
<dbReference type="InterPro" id="IPR001789">
    <property type="entry name" value="Sig_transdc_resp-reg_receiver"/>
</dbReference>
<feature type="transmembrane region" description="Helical" evidence="13">
    <location>
        <begin position="767"/>
        <end position="785"/>
    </location>
</feature>
<keyword evidence="10" id="KW-0238">DNA-binding</keyword>
<keyword evidence="7" id="KW-0067">ATP-binding</keyword>
<dbReference type="InterPro" id="IPR011006">
    <property type="entry name" value="CheY-like_superfamily"/>
</dbReference>
<dbReference type="GO" id="GO:0000155">
    <property type="term" value="F:phosphorelay sensor kinase activity"/>
    <property type="evidence" value="ECO:0007669"/>
    <property type="project" value="InterPro"/>
</dbReference>
<dbReference type="InterPro" id="IPR018062">
    <property type="entry name" value="HTH_AraC-typ_CS"/>
</dbReference>
<dbReference type="CDD" id="cd17574">
    <property type="entry name" value="REC_OmpR"/>
    <property type="match status" value="1"/>
</dbReference>
<dbReference type="InterPro" id="IPR004358">
    <property type="entry name" value="Sig_transdc_His_kin-like_C"/>
</dbReference>
<dbReference type="SUPFAM" id="SSF52172">
    <property type="entry name" value="CheY-like"/>
    <property type="match status" value="1"/>
</dbReference>
<comment type="caution">
    <text evidence="17">The sequence shown here is derived from an EMBL/GenBank/DDBJ whole genome shotgun (WGS) entry which is preliminary data.</text>
</comment>
<evidence type="ECO:0000313" key="17">
    <source>
        <dbReference type="EMBL" id="EGG57863.1"/>
    </source>
</evidence>
<evidence type="ECO:0000313" key="18">
    <source>
        <dbReference type="Proteomes" id="UP000005546"/>
    </source>
</evidence>
<dbReference type="PANTHER" id="PTHR43547">
    <property type="entry name" value="TWO-COMPONENT HISTIDINE KINASE"/>
    <property type="match status" value="1"/>
</dbReference>
<dbReference type="InterPro" id="IPR005467">
    <property type="entry name" value="His_kinase_dom"/>
</dbReference>
<evidence type="ECO:0000256" key="1">
    <source>
        <dbReference type="ARBA" id="ARBA00000085"/>
    </source>
</evidence>
<evidence type="ECO:0000259" key="14">
    <source>
        <dbReference type="PROSITE" id="PS01124"/>
    </source>
</evidence>
<evidence type="ECO:0000256" key="12">
    <source>
        <dbReference type="PROSITE-ProRule" id="PRU00169"/>
    </source>
</evidence>
<dbReference type="eggNOG" id="COG3292">
    <property type="taxonomic scope" value="Bacteria"/>
</dbReference>
<dbReference type="EC" id="2.7.13.3" evidence="2"/>
<dbReference type="CDD" id="cd00082">
    <property type="entry name" value="HisKA"/>
    <property type="match status" value="1"/>
</dbReference>
<dbReference type="SUPFAM" id="SSF55874">
    <property type="entry name" value="ATPase domain of HSP90 chaperone/DNA topoisomerase II/histidine kinase"/>
    <property type="match status" value="1"/>
</dbReference>
<dbReference type="PROSITE" id="PS01124">
    <property type="entry name" value="HTH_ARAC_FAMILY_2"/>
    <property type="match status" value="1"/>
</dbReference>
<dbReference type="InterPro" id="IPR011110">
    <property type="entry name" value="Reg_prop"/>
</dbReference>
<dbReference type="eggNOG" id="COG0745">
    <property type="taxonomic scope" value="Bacteria"/>
</dbReference>
<dbReference type="Gene3D" id="3.30.565.10">
    <property type="entry name" value="Histidine kinase-like ATPase, C-terminal domain"/>
    <property type="match status" value="1"/>
</dbReference>
<dbReference type="SMART" id="SM00342">
    <property type="entry name" value="HTH_ARAC"/>
    <property type="match status" value="1"/>
</dbReference>
<dbReference type="SUPFAM" id="SSF47384">
    <property type="entry name" value="Homodimeric domain of signal transducing histidine kinase"/>
    <property type="match status" value="1"/>
</dbReference>
<dbReference type="Gene3D" id="1.10.287.130">
    <property type="match status" value="1"/>
</dbReference>
<dbReference type="RefSeq" id="WP_008624212.1">
    <property type="nucleotide sequence ID" value="NZ_GL883809.1"/>
</dbReference>
<feature type="domain" description="Response regulatory" evidence="16">
    <location>
        <begin position="1065"/>
        <end position="1180"/>
    </location>
</feature>
<keyword evidence="5" id="KW-0547">Nucleotide-binding</keyword>
<evidence type="ECO:0000256" key="10">
    <source>
        <dbReference type="ARBA" id="ARBA00023125"/>
    </source>
</evidence>
<keyword evidence="9" id="KW-0805">Transcription regulation</keyword>
<dbReference type="PROSITE" id="PS00041">
    <property type="entry name" value="HTH_ARAC_FAMILY_1"/>
    <property type="match status" value="1"/>
</dbReference>
<keyword evidence="13" id="KW-0472">Membrane</keyword>
<evidence type="ECO:0000256" key="3">
    <source>
        <dbReference type="ARBA" id="ARBA00022553"/>
    </source>
</evidence>
<name>F3QPT8_9BACT</name>
<evidence type="ECO:0000256" key="13">
    <source>
        <dbReference type="SAM" id="Phobius"/>
    </source>
</evidence>
<dbReference type="InterPro" id="IPR036890">
    <property type="entry name" value="HATPase_C_sf"/>
</dbReference>
<dbReference type="Gene3D" id="2.60.40.10">
    <property type="entry name" value="Immunoglobulins"/>
    <property type="match status" value="1"/>
</dbReference>
<dbReference type="Pfam" id="PF07494">
    <property type="entry name" value="Reg_prop"/>
    <property type="match status" value="2"/>
</dbReference>
<accession>F3QPT8</accession>
<keyword evidence="11" id="KW-0804">Transcription</keyword>
<keyword evidence="8" id="KW-0902">Two-component regulatory system</keyword>
<feature type="modified residue" description="4-aspartylphosphate" evidence="12">
    <location>
        <position position="1113"/>
    </location>
</feature>
<dbReference type="SMART" id="SM00387">
    <property type="entry name" value="HATPase_c"/>
    <property type="match status" value="1"/>
</dbReference>
<evidence type="ECO:0000256" key="7">
    <source>
        <dbReference type="ARBA" id="ARBA00022840"/>
    </source>
</evidence>
<feature type="domain" description="Histidine kinase" evidence="15">
    <location>
        <begin position="814"/>
        <end position="1032"/>
    </location>
</feature>
<dbReference type="FunFam" id="3.30.565.10:FF:000037">
    <property type="entry name" value="Hybrid sensor histidine kinase/response regulator"/>
    <property type="match status" value="1"/>
</dbReference>
<proteinExistence type="predicted"/>
<comment type="catalytic activity">
    <reaction evidence="1">
        <text>ATP + protein L-histidine = ADP + protein N-phospho-L-histidine.</text>
        <dbReference type="EC" id="2.7.13.3"/>
    </reaction>
</comment>
<evidence type="ECO:0000259" key="16">
    <source>
        <dbReference type="PROSITE" id="PS50110"/>
    </source>
</evidence>
<dbReference type="Pfam" id="PF00512">
    <property type="entry name" value="HisKA"/>
    <property type="match status" value="1"/>
</dbReference>
<evidence type="ECO:0000256" key="2">
    <source>
        <dbReference type="ARBA" id="ARBA00012438"/>
    </source>
</evidence>
<dbReference type="Proteomes" id="UP000005546">
    <property type="component" value="Unassembled WGS sequence"/>
</dbReference>
<evidence type="ECO:0000259" key="15">
    <source>
        <dbReference type="PROSITE" id="PS50109"/>
    </source>
</evidence>
<dbReference type="Pfam" id="PF02518">
    <property type="entry name" value="HATPase_c"/>
    <property type="match status" value="1"/>
</dbReference>
<dbReference type="InterPro" id="IPR036097">
    <property type="entry name" value="HisK_dim/P_sf"/>
</dbReference>
<keyword evidence="13" id="KW-1133">Transmembrane helix</keyword>
<dbReference type="STRING" id="762982.HMPREF9442_00175"/>
<organism evidence="17 18">
    <name type="scientific">Paraprevotella xylaniphila YIT 11841</name>
    <dbReference type="NCBI Taxonomy" id="762982"/>
    <lineage>
        <taxon>Bacteria</taxon>
        <taxon>Pseudomonadati</taxon>
        <taxon>Bacteroidota</taxon>
        <taxon>Bacteroidia</taxon>
        <taxon>Bacteroidales</taxon>
        <taxon>Prevotellaceae</taxon>
        <taxon>Paraprevotella</taxon>
    </lineage>
</organism>
<dbReference type="PROSITE" id="PS50109">
    <property type="entry name" value="HIS_KIN"/>
    <property type="match status" value="1"/>
</dbReference>
<dbReference type="Pfam" id="PF00072">
    <property type="entry name" value="Response_reg"/>
    <property type="match status" value="1"/>
</dbReference>
<gene>
    <name evidence="17" type="ORF">HMPREF9442_00175</name>
</gene>
<keyword evidence="6 17" id="KW-0418">Kinase</keyword>
<feature type="domain" description="HTH araC/xylS-type" evidence="14">
    <location>
        <begin position="1212"/>
        <end position="1311"/>
    </location>
</feature>
<evidence type="ECO:0000256" key="4">
    <source>
        <dbReference type="ARBA" id="ARBA00022679"/>
    </source>
</evidence>
<dbReference type="SUPFAM" id="SSF46689">
    <property type="entry name" value="Homeodomain-like"/>
    <property type="match status" value="1"/>
</dbReference>
<sequence length="1311" mass="149503">MMNKALYHCTTYMFLIITFITGTCKLQSQNIGRFELPHYDQLPNKQIKKIFQDSEGFIWYCTEDGLCRDDGYNIQIFRSDFKTPDVIKHNHITCITEDLSGKIWFGTLRGAYILDKNDYLITPIEGHGFDLWSIDEIKATSDGSVYIATNNKVYRFDARSARLIHSYDIEWQGVPNKVSSFFEDPQTHNLWITLQKGGLCRFDRQQQRFVPFYWPFDTPPTALVRDKNNHFIWLATYGNGLFRFRPDARNSSSIYIPIREGALGSPSAKIIYNLLQDPTSGDLWAGSGDGLCRYKTYPDGSLERSSTPPSLQLENKVFASAIFDHENNLWIAGSNHNSFILSSLDSTIQRYSTQLLQRHGIPTNMDLLIHEDSLIWCLNKQKQLFAYFPNSGKVFISKLSHRRTTPLLTKVRNRKGIYCILKDNIIIRLTFEHNGIQETEIVNMIPFAEADEHIRTLHEDAYGQLWIGTSRNLYRYSLSNHKLEKMWASAPMVNDIITDGRTVFIATENNGLLVIDGQGTKKRIKIAGNCLGLALLPGKILWISTAKGNILHYDLQRNTLHPMDQACGLDGNSIYGITTDREGKLWILTRQTVTIFTPGEQTFSTLRASSPHINMENFLCMYKDSNDCFHIGGTNGYLTVRADAFLDQQKEKEFLPCLTTVTVNSKTRPVSSATTTLELPSSAQDLTLYLSTFTPLHSQNIRFAFRHTGRHEEWNILPQGQNSIHLSQLSKGDNSLEIKSTDANGHWNEAQVQTLHIYRAPWWYETYAAYFLYVLGVVAVLFILIRHVLKRQQAQNQLAAQKQLEEMKYRFFTNISHELRTPLTLIIAPLESLLKKEENPDTRKQLKTIDRNAHNLLSLVNQLLDFRRIEMKGETLALETFNLKDMLSRIYESFLPMSEEKNIRFDFHCHPETFLITADSPKIEKVVNNLLSNAFKFTPQGGHVTLKAYPEPSDGREMAVIQVEDDGIGIPAEEQEHIFERFYQANSHKDNTGSGIGLNVAKEYVQLHNGKIEVSSVPGKGSCFTVRIPVGKISHVPSELLPKVPQQENPVDNSPLPVGSIVLPTILLVEDNDEFRHYLQEELSRHFTVLEASDGEEGETVALQQKPDIIITDLMMPKMDGIELCKRIKHNIEVSHIPVILLTASASVENEERGYKEGADAYMTKPFKWEILTARIHNLLAQRRQQQNEFKQNTAAEAKDVTISPADEDFLNKALRFVEKNMDNSEYSVDELSDDMAMSRATLFRKMRSVIGMSPTDFIRNTRLKHAAQLITEGRLSVAEIAYSVGYSSPGHFTKSFKKEFGVLPTQYHKT</sequence>
<evidence type="ECO:0000256" key="5">
    <source>
        <dbReference type="ARBA" id="ARBA00022741"/>
    </source>
</evidence>
<dbReference type="GO" id="GO:0043565">
    <property type="term" value="F:sequence-specific DNA binding"/>
    <property type="evidence" value="ECO:0007669"/>
    <property type="project" value="InterPro"/>
</dbReference>
<dbReference type="InterPro" id="IPR018060">
    <property type="entry name" value="HTH_AraC"/>
</dbReference>
<keyword evidence="18" id="KW-1185">Reference proteome</keyword>
<dbReference type="PROSITE" id="PS50110">
    <property type="entry name" value="RESPONSE_REGULATORY"/>
    <property type="match status" value="1"/>
</dbReference>
<dbReference type="PANTHER" id="PTHR43547:SF2">
    <property type="entry name" value="HYBRID SIGNAL TRANSDUCTION HISTIDINE KINASE C"/>
    <property type="match status" value="1"/>
</dbReference>
<protein>
    <recommendedName>
        <fullName evidence="2">histidine kinase</fullName>
        <ecNumber evidence="2">2.7.13.3</ecNumber>
    </recommendedName>
</protein>